<evidence type="ECO:0000313" key="10">
    <source>
        <dbReference type="EMBL" id="GBG24011.1"/>
    </source>
</evidence>
<comment type="domain">
    <text evidence="7">The DHHC domain is required for palmitoyltransferase activity.</text>
</comment>
<evidence type="ECO:0000256" key="3">
    <source>
        <dbReference type="ARBA" id="ARBA00022692"/>
    </source>
</evidence>
<feature type="transmembrane region" description="Helical" evidence="7">
    <location>
        <begin position="45"/>
        <end position="66"/>
    </location>
</feature>
<dbReference type="GO" id="GO:0005783">
    <property type="term" value="C:endoplasmic reticulum"/>
    <property type="evidence" value="ECO:0007669"/>
    <property type="project" value="TreeGrafter"/>
</dbReference>
<feature type="domain" description="Palmitoyltransferase DHHC" evidence="9">
    <location>
        <begin position="74"/>
        <end position="193"/>
    </location>
</feature>
<dbReference type="InParanoid" id="A0A2R5G7J6"/>
<reference evidence="10 11" key="1">
    <citation type="submission" date="2017-12" db="EMBL/GenBank/DDBJ databases">
        <title>Sequencing, de novo assembly and annotation of complete genome of a new Thraustochytrid species, strain FCC1311.</title>
        <authorList>
            <person name="Sedici K."/>
            <person name="Godart F."/>
            <person name="Aiese Cigliano R."/>
            <person name="Sanseverino W."/>
            <person name="Barakat M."/>
            <person name="Ortet P."/>
            <person name="Marechal E."/>
            <person name="Cagnac O."/>
            <person name="Amato A."/>
        </authorList>
    </citation>
    <scope>NUCLEOTIDE SEQUENCE [LARGE SCALE GENOMIC DNA]</scope>
</reference>
<dbReference type="AlphaFoldDB" id="A0A2R5G7J6"/>
<dbReference type="GO" id="GO:0019706">
    <property type="term" value="F:protein-cysteine S-palmitoyltransferase activity"/>
    <property type="evidence" value="ECO:0007669"/>
    <property type="project" value="UniProtKB-EC"/>
</dbReference>
<evidence type="ECO:0000256" key="5">
    <source>
        <dbReference type="ARBA" id="ARBA00023136"/>
    </source>
</evidence>
<keyword evidence="2 7" id="KW-0808">Transferase</keyword>
<protein>
    <recommendedName>
        <fullName evidence="7">Palmitoyltransferase</fullName>
        <ecNumber evidence="7">2.3.1.225</ecNumber>
    </recommendedName>
</protein>
<dbReference type="Pfam" id="PF01529">
    <property type="entry name" value="DHHC"/>
    <property type="match status" value="1"/>
</dbReference>
<keyword evidence="3 7" id="KW-0812">Transmembrane</keyword>
<comment type="catalytic activity">
    <reaction evidence="7">
        <text>L-cysteinyl-[protein] + hexadecanoyl-CoA = S-hexadecanoyl-L-cysteinyl-[protein] + CoA</text>
        <dbReference type="Rhea" id="RHEA:36683"/>
        <dbReference type="Rhea" id="RHEA-COMP:10131"/>
        <dbReference type="Rhea" id="RHEA-COMP:11032"/>
        <dbReference type="ChEBI" id="CHEBI:29950"/>
        <dbReference type="ChEBI" id="CHEBI:57287"/>
        <dbReference type="ChEBI" id="CHEBI:57379"/>
        <dbReference type="ChEBI" id="CHEBI:74151"/>
        <dbReference type="EC" id="2.3.1.225"/>
    </reaction>
</comment>
<dbReference type="PANTHER" id="PTHR22883">
    <property type="entry name" value="ZINC FINGER DHHC DOMAIN CONTAINING PROTEIN"/>
    <property type="match status" value="1"/>
</dbReference>
<dbReference type="GO" id="GO:0006612">
    <property type="term" value="P:protein targeting to membrane"/>
    <property type="evidence" value="ECO:0007669"/>
    <property type="project" value="TreeGrafter"/>
</dbReference>
<feature type="compositionally biased region" description="Polar residues" evidence="8">
    <location>
        <begin position="225"/>
        <end position="238"/>
    </location>
</feature>
<dbReference type="InterPro" id="IPR039859">
    <property type="entry name" value="PFA4/ZDH16/20/ERF2-like"/>
</dbReference>
<dbReference type="InterPro" id="IPR001594">
    <property type="entry name" value="Palmitoyltrfase_DHHC"/>
</dbReference>
<evidence type="ECO:0000256" key="4">
    <source>
        <dbReference type="ARBA" id="ARBA00022989"/>
    </source>
</evidence>
<comment type="similarity">
    <text evidence="7">Belongs to the DHHC palmitoyltransferase family.</text>
</comment>
<evidence type="ECO:0000259" key="9">
    <source>
        <dbReference type="Pfam" id="PF01529"/>
    </source>
</evidence>
<sequence>MPRRTNGFQRPFTNDQMLSWVAEPTAAIVFYLLVVPFTFDETRTAFVTVFTVLLGLHIVCWLWCSLADPGVQAQREARYCSVCNKSVPGLDHHCTWLNTCIGKRQYPAFFALVTIGTIMYWFETIVFILMLTTLFTAETREKAEDILGSQTTYQVLVSLAVCYAAGLACALSILFVFHMFLQFTGLGTYAWMISNRDRKVQKAKKKKEKAKAKEQELASAKATGEETQAPSNVDQNGPSPAPLPFVANV</sequence>
<feature type="transmembrane region" description="Helical" evidence="7">
    <location>
        <begin position="109"/>
        <end position="135"/>
    </location>
</feature>
<keyword evidence="11" id="KW-1185">Reference proteome</keyword>
<dbReference type="PANTHER" id="PTHR22883:SF203">
    <property type="entry name" value="PALMITOYLTRANSFERASE"/>
    <property type="match status" value="1"/>
</dbReference>
<dbReference type="EC" id="2.3.1.225" evidence="7"/>
<proteinExistence type="inferred from homology"/>
<comment type="caution">
    <text evidence="10">The sequence shown here is derived from an EMBL/GenBank/DDBJ whole genome shotgun (WGS) entry which is preliminary data.</text>
</comment>
<name>A0A2R5G7J6_9STRA</name>
<dbReference type="PROSITE" id="PS50216">
    <property type="entry name" value="DHHC"/>
    <property type="match status" value="1"/>
</dbReference>
<evidence type="ECO:0000256" key="6">
    <source>
        <dbReference type="ARBA" id="ARBA00023315"/>
    </source>
</evidence>
<comment type="subcellular location">
    <subcellularLocation>
        <location evidence="1">Membrane</location>
        <topology evidence="1">Multi-pass membrane protein</topology>
    </subcellularLocation>
</comment>
<dbReference type="Proteomes" id="UP000241890">
    <property type="component" value="Unassembled WGS sequence"/>
</dbReference>
<feature type="transmembrane region" description="Helical" evidence="7">
    <location>
        <begin position="20"/>
        <end position="39"/>
    </location>
</feature>
<evidence type="ECO:0000256" key="8">
    <source>
        <dbReference type="SAM" id="MobiDB-lite"/>
    </source>
</evidence>
<keyword evidence="5 7" id="KW-0472">Membrane</keyword>
<feature type="transmembrane region" description="Helical" evidence="7">
    <location>
        <begin position="155"/>
        <end position="177"/>
    </location>
</feature>
<feature type="region of interest" description="Disordered" evidence="8">
    <location>
        <begin position="203"/>
        <end position="249"/>
    </location>
</feature>
<accession>A0A2R5G7J6</accession>
<dbReference type="OrthoDB" id="9909019at2759"/>
<evidence type="ECO:0000256" key="1">
    <source>
        <dbReference type="ARBA" id="ARBA00004141"/>
    </source>
</evidence>
<evidence type="ECO:0000256" key="2">
    <source>
        <dbReference type="ARBA" id="ARBA00022679"/>
    </source>
</evidence>
<dbReference type="GO" id="GO:0016020">
    <property type="term" value="C:membrane"/>
    <property type="evidence" value="ECO:0007669"/>
    <property type="project" value="UniProtKB-SubCell"/>
</dbReference>
<organism evidence="10 11">
    <name type="scientific">Hondaea fermentalgiana</name>
    <dbReference type="NCBI Taxonomy" id="2315210"/>
    <lineage>
        <taxon>Eukaryota</taxon>
        <taxon>Sar</taxon>
        <taxon>Stramenopiles</taxon>
        <taxon>Bigyra</taxon>
        <taxon>Labyrinthulomycetes</taxon>
        <taxon>Thraustochytrida</taxon>
        <taxon>Thraustochytriidae</taxon>
        <taxon>Hondaea</taxon>
    </lineage>
</organism>
<dbReference type="GO" id="GO:0005794">
    <property type="term" value="C:Golgi apparatus"/>
    <property type="evidence" value="ECO:0007669"/>
    <property type="project" value="TreeGrafter"/>
</dbReference>
<gene>
    <name evidence="10" type="ORF">FCC1311_002292</name>
</gene>
<keyword evidence="4 7" id="KW-1133">Transmembrane helix</keyword>
<keyword evidence="6 7" id="KW-0012">Acyltransferase</keyword>
<evidence type="ECO:0000256" key="7">
    <source>
        <dbReference type="RuleBase" id="RU079119"/>
    </source>
</evidence>
<dbReference type="EMBL" id="BEYU01000002">
    <property type="protein sequence ID" value="GBG24011.1"/>
    <property type="molecule type" value="Genomic_DNA"/>
</dbReference>
<evidence type="ECO:0000313" key="11">
    <source>
        <dbReference type="Proteomes" id="UP000241890"/>
    </source>
</evidence>